<accession>A0A151I084</accession>
<dbReference type="AlphaFoldDB" id="A0A151I084"/>
<evidence type="ECO:0000313" key="2">
    <source>
        <dbReference type="EMBL" id="KYM79116.1"/>
    </source>
</evidence>
<gene>
    <name evidence="2" type="ORF">ALC53_10453</name>
</gene>
<organism evidence="2 3">
    <name type="scientific">Atta colombica</name>
    <dbReference type="NCBI Taxonomy" id="520822"/>
    <lineage>
        <taxon>Eukaryota</taxon>
        <taxon>Metazoa</taxon>
        <taxon>Ecdysozoa</taxon>
        <taxon>Arthropoda</taxon>
        <taxon>Hexapoda</taxon>
        <taxon>Insecta</taxon>
        <taxon>Pterygota</taxon>
        <taxon>Neoptera</taxon>
        <taxon>Endopterygota</taxon>
        <taxon>Hymenoptera</taxon>
        <taxon>Apocrita</taxon>
        <taxon>Aculeata</taxon>
        <taxon>Formicoidea</taxon>
        <taxon>Formicidae</taxon>
        <taxon>Myrmicinae</taxon>
        <taxon>Atta</taxon>
    </lineage>
</organism>
<proteinExistence type="predicted"/>
<evidence type="ECO:0000313" key="3">
    <source>
        <dbReference type="Proteomes" id="UP000078540"/>
    </source>
</evidence>
<dbReference type="EMBL" id="KQ976619">
    <property type="protein sequence ID" value="KYM79116.1"/>
    <property type="molecule type" value="Genomic_DNA"/>
</dbReference>
<reference evidence="2 3" key="1">
    <citation type="submission" date="2015-09" db="EMBL/GenBank/DDBJ databases">
        <title>Atta colombica WGS genome.</title>
        <authorList>
            <person name="Nygaard S."/>
            <person name="Hu H."/>
            <person name="Boomsma J."/>
            <person name="Zhang G."/>
        </authorList>
    </citation>
    <scope>NUCLEOTIDE SEQUENCE [LARGE SCALE GENOMIC DNA]</scope>
    <source>
        <strain evidence="2">Treedump-2</strain>
        <tissue evidence="2">Whole body</tissue>
    </source>
</reference>
<sequence>MKSFRFFGATEEGDDVRESREGERTAVPGGNRQVVSQLVSCGEVQAATQHGDLDPYWIARSRENQRKLKMIPDAEAVCQTSEAAVDNGSDVYEKIKDRPEEEVASVTAWNRYQRLVAAMESRGGEFNRKSMIEAIFRGSDLVYVTH</sequence>
<keyword evidence="3" id="KW-1185">Reference proteome</keyword>
<dbReference type="Proteomes" id="UP000078540">
    <property type="component" value="Unassembled WGS sequence"/>
</dbReference>
<protein>
    <submittedName>
        <fullName evidence="2">Uncharacterized protein</fullName>
    </submittedName>
</protein>
<name>A0A151I084_9HYME</name>
<evidence type="ECO:0000256" key="1">
    <source>
        <dbReference type="SAM" id="MobiDB-lite"/>
    </source>
</evidence>
<feature type="region of interest" description="Disordered" evidence="1">
    <location>
        <begin position="1"/>
        <end position="31"/>
    </location>
</feature>